<accession>A0ACC3NWD2</accession>
<dbReference type="EMBL" id="JAUTXU010000008">
    <property type="protein sequence ID" value="KAK3723777.1"/>
    <property type="molecule type" value="Genomic_DNA"/>
</dbReference>
<evidence type="ECO:0000313" key="1">
    <source>
        <dbReference type="EMBL" id="KAK3723777.1"/>
    </source>
</evidence>
<evidence type="ECO:0000313" key="2">
    <source>
        <dbReference type="Proteomes" id="UP001281147"/>
    </source>
</evidence>
<gene>
    <name evidence="1" type="ORF">LTR37_001658</name>
</gene>
<organism evidence="1 2">
    <name type="scientific">Vermiconidia calcicola</name>
    <dbReference type="NCBI Taxonomy" id="1690605"/>
    <lineage>
        <taxon>Eukaryota</taxon>
        <taxon>Fungi</taxon>
        <taxon>Dikarya</taxon>
        <taxon>Ascomycota</taxon>
        <taxon>Pezizomycotina</taxon>
        <taxon>Dothideomycetes</taxon>
        <taxon>Dothideomycetidae</taxon>
        <taxon>Mycosphaerellales</taxon>
        <taxon>Extremaceae</taxon>
        <taxon>Vermiconidia</taxon>
    </lineage>
</organism>
<keyword evidence="2" id="KW-1185">Reference proteome</keyword>
<comment type="caution">
    <text evidence="1">The sequence shown here is derived from an EMBL/GenBank/DDBJ whole genome shotgun (WGS) entry which is preliminary data.</text>
</comment>
<name>A0ACC3NWD2_9PEZI</name>
<reference evidence="1" key="1">
    <citation type="submission" date="2023-07" db="EMBL/GenBank/DDBJ databases">
        <title>Black Yeasts Isolated from many extreme environments.</title>
        <authorList>
            <person name="Coleine C."/>
            <person name="Stajich J.E."/>
            <person name="Selbmann L."/>
        </authorList>
    </citation>
    <scope>NUCLEOTIDE SEQUENCE</scope>
    <source>
        <strain evidence="1">CCFEE 5714</strain>
    </source>
</reference>
<dbReference type="Proteomes" id="UP001281147">
    <property type="component" value="Unassembled WGS sequence"/>
</dbReference>
<proteinExistence type="predicted"/>
<protein>
    <submittedName>
        <fullName evidence="1">Uncharacterized protein</fullName>
    </submittedName>
</protein>
<sequence>MPTRLAFFGATGGCAGTCLAAALEAGHTCTALARTPSKLEATVLDRGASADAISSNLTIIHGDVRDLPSVQRTIADADLIISGVGAYPRFQLSLRTPLLSDDSTICADATSTILKACQSLPPPASGKRKPTLNIISTAGVQEQGKPRALPLAYLPWYGWLLADPLADKIVMEDIVLAHMELPEDQRGIDGYVMVKPSILTDGRGKNVEDVRAGQSDCPPVGYSVDRDLVGLWMLRRLVREDGARGEWKNSRVTITS</sequence>